<reference evidence="3" key="1">
    <citation type="journal article" date="2023" name="Commun. Biol.">
        <title>Genome analysis of Parmales, the sister group of diatoms, reveals the evolutionary specialization of diatoms from phago-mixotrophs to photoautotrophs.</title>
        <authorList>
            <person name="Ban H."/>
            <person name="Sato S."/>
            <person name="Yoshikawa S."/>
            <person name="Yamada K."/>
            <person name="Nakamura Y."/>
            <person name="Ichinomiya M."/>
            <person name="Sato N."/>
            <person name="Blanc-Mathieu R."/>
            <person name="Endo H."/>
            <person name="Kuwata A."/>
            <person name="Ogata H."/>
        </authorList>
    </citation>
    <scope>NUCLEOTIDE SEQUENCE [LARGE SCALE GENOMIC DNA]</scope>
</reference>
<dbReference type="OrthoDB" id="198040at2759"/>
<proteinExistence type="predicted"/>
<feature type="compositionally biased region" description="Polar residues" evidence="1">
    <location>
        <begin position="498"/>
        <end position="513"/>
    </location>
</feature>
<feature type="compositionally biased region" description="Acidic residues" evidence="1">
    <location>
        <begin position="453"/>
        <end position="467"/>
    </location>
</feature>
<comment type="caution">
    <text evidence="2">The sequence shown here is derived from an EMBL/GenBank/DDBJ whole genome shotgun (WGS) entry which is preliminary data.</text>
</comment>
<evidence type="ECO:0000313" key="3">
    <source>
        <dbReference type="Proteomes" id="UP001165065"/>
    </source>
</evidence>
<sequence length="787" mass="89915">MPKALPSKLYNADPRAVLKSRKESIEEEKKKRLAIREAKRKKEMGKDLVMLTKWKKDMGKLMSGIGSSDADGPQVPLSASFDATATSAWQMNSSGVLNDDSLVTEYSETDPRPMQTPLSSPQHEMTTNQSPSSSPPTKAEPQAPAPAPTSYELLKWKAEARLFASQADEFLSPIKKPKEEEGGKGEEKKEDTHVRLERRQTTIVGESNEFVVPAIDPNTTLPVSRDPNFQAISFNTTATAAMALDQSVMSQDKLEDDNLFHKKTKLQRKLLSPNVVTGAKETILVHSKSPKKKVRSQTANLPALYKMSWPVIPNPYEMEKFQKENENLKKRILVARGRLSPRVLEEKEEEAPYALGETPLQPRTGGIIEPQFYGINRNESPVRIPNSHYSFWQQHSKVAPKMVEMGLGVMSFEIPDVDLEMSPDKNSTTVRAEMTENYFANVENYVKAQNEGFLDDEKVEGEGEGEDVDAKKKNDTSAQSGLDASQIISSPPARRDTMTSMNTALTGQPNSPFAMSKVPRPERKASLFGEAFETLDVALDSNIGKGLYHDTTASVLAAPLSAHHAVPQIQPFGFEPTKPRLRVLAMTDALKYQGELTPRTKLHHFQMFPYGGEAHEAAFVIQRFWGRYIRMRAWAVTLVQCHFRRLRARRDFLEYIRKLQFARRVIGEGARKWLARVHLTRDSEIGTQMVIEELAKQLTEEWYEEEKVEQFWKNAMLSLVYRYRWKRRMKKRRKRRSELEEVCATRMQRGARYFLVTRMLRRWNDAHIVIKRSFRAYFLRAYKKQLR</sequence>
<feature type="region of interest" description="Disordered" evidence="1">
    <location>
        <begin position="453"/>
        <end position="517"/>
    </location>
</feature>
<evidence type="ECO:0000256" key="1">
    <source>
        <dbReference type="SAM" id="MobiDB-lite"/>
    </source>
</evidence>
<dbReference type="Proteomes" id="UP001165065">
    <property type="component" value="Unassembled WGS sequence"/>
</dbReference>
<evidence type="ECO:0000313" key="2">
    <source>
        <dbReference type="EMBL" id="GMI42981.1"/>
    </source>
</evidence>
<keyword evidence="3" id="KW-1185">Reference proteome</keyword>
<dbReference type="EMBL" id="BRYA01001448">
    <property type="protein sequence ID" value="GMI42981.1"/>
    <property type="molecule type" value="Genomic_DNA"/>
</dbReference>
<dbReference type="AlphaFoldDB" id="A0A9W7GFT1"/>
<feature type="region of interest" description="Disordered" evidence="1">
    <location>
        <begin position="91"/>
        <end position="148"/>
    </location>
</feature>
<accession>A0A9W7GFT1</accession>
<protein>
    <submittedName>
        <fullName evidence="2">Uncharacterized protein</fullName>
    </submittedName>
</protein>
<feature type="compositionally biased region" description="Basic and acidic residues" evidence="1">
    <location>
        <begin position="176"/>
        <end position="195"/>
    </location>
</feature>
<feature type="region of interest" description="Disordered" evidence="1">
    <location>
        <begin position="171"/>
        <end position="195"/>
    </location>
</feature>
<feature type="compositionally biased region" description="Polar residues" evidence="1">
    <location>
        <begin position="476"/>
        <end position="489"/>
    </location>
</feature>
<organism evidence="2 3">
    <name type="scientific">Triparma columacea</name>
    <dbReference type="NCBI Taxonomy" id="722753"/>
    <lineage>
        <taxon>Eukaryota</taxon>
        <taxon>Sar</taxon>
        <taxon>Stramenopiles</taxon>
        <taxon>Ochrophyta</taxon>
        <taxon>Bolidophyceae</taxon>
        <taxon>Parmales</taxon>
        <taxon>Triparmaceae</taxon>
        <taxon>Triparma</taxon>
    </lineage>
</organism>
<gene>
    <name evidence="2" type="ORF">TrCOL_g3855</name>
</gene>
<name>A0A9W7GFT1_9STRA</name>
<feature type="compositionally biased region" description="Polar residues" evidence="1">
    <location>
        <begin position="116"/>
        <end position="129"/>
    </location>
</feature>